<dbReference type="EMBL" id="JAPFPW010000009">
    <property type="protein sequence ID" value="MCW7754192.1"/>
    <property type="molecule type" value="Genomic_DNA"/>
</dbReference>
<protein>
    <submittedName>
        <fullName evidence="1">Uncharacterized protein</fullName>
    </submittedName>
</protein>
<evidence type="ECO:0000313" key="1">
    <source>
        <dbReference type="EMBL" id="MCW7754192.1"/>
    </source>
</evidence>
<sequence length="93" mass="9951">MAVCSLKNPRGLFASLIECTVHAKPEFISLSFDFSWVLIGIEGCLENGTAGITAGLFLCYSFLTKKVTFAPSCLTKNGKVPVPVTMLDAAGYQ</sequence>
<comment type="caution">
    <text evidence="1">The sequence shown here is derived from an EMBL/GenBank/DDBJ whole genome shotgun (WGS) entry which is preliminary data.</text>
</comment>
<keyword evidence="2" id="KW-1185">Reference proteome</keyword>
<accession>A0ABT3N9Q0</accession>
<evidence type="ECO:0000313" key="2">
    <source>
        <dbReference type="Proteomes" id="UP001209681"/>
    </source>
</evidence>
<organism evidence="1 2">
    <name type="scientific">Desulfobotulus pelophilus</name>
    <dbReference type="NCBI Taxonomy" id="2823377"/>
    <lineage>
        <taxon>Bacteria</taxon>
        <taxon>Pseudomonadati</taxon>
        <taxon>Thermodesulfobacteriota</taxon>
        <taxon>Desulfobacteria</taxon>
        <taxon>Desulfobacterales</taxon>
        <taxon>Desulfobacteraceae</taxon>
        <taxon>Desulfobotulus</taxon>
    </lineage>
</organism>
<dbReference type="Proteomes" id="UP001209681">
    <property type="component" value="Unassembled WGS sequence"/>
</dbReference>
<reference evidence="1 2" key="1">
    <citation type="submission" date="2022-11" db="EMBL/GenBank/DDBJ databases">
        <title>Desulfobotulus tamanensis H1 sp. nov. - anaerobic, alkaliphilic, sulphate reducing bacterium isolated from terrestrial mud volcano.</title>
        <authorList>
            <person name="Frolova A."/>
            <person name="Merkel A.Y."/>
            <person name="Slobodkin A.I."/>
        </authorList>
    </citation>
    <scope>NUCLEOTIDE SEQUENCE [LARGE SCALE GENOMIC DNA]</scope>
    <source>
        <strain evidence="1 2">H1</strain>
    </source>
</reference>
<dbReference type="RefSeq" id="WP_265425111.1">
    <property type="nucleotide sequence ID" value="NZ_JAPFPW010000009.1"/>
</dbReference>
<proteinExistence type="predicted"/>
<gene>
    <name evidence="1" type="ORF">OOT00_09355</name>
</gene>
<name>A0ABT3N9Q0_9BACT</name>